<evidence type="ECO:0000313" key="5">
    <source>
        <dbReference type="EMBL" id="KIM43301.1"/>
    </source>
</evidence>
<evidence type="ECO:0000313" key="6">
    <source>
        <dbReference type="Proteomes" id="UP000053424"/>
    </source>
</evidence>
<name>A0A0C3CI66_HEBCY</name>
<dbReference type="AlphaFoldDB" id="A0A0C3CI66"/>
<feature type="compositionally biased region" description="Acidic residues" evidence="3">
    <location>
        <begin position="28"/>
        <end position="40"/>
    </location>
</feature>
<protein>
    <recommendedName>
        <fullName evidence="4">Transcription factor CBF/NF-Y/archaeal histone domain-containing protein</fullName>
    </recommendedName>
</protein>
<feature type="compositionally biased region" description="Acidic residues" evidence="3">
    <location>
        <begin position="1"/>
        <end position="11"/>
    </location>
</feature>
<dbReference type="OrthoDB" id="636685at2759"/>
<dbReference type="InterPro" id="IPR009072">
    <property type="entry name" value="Histone-fold"/>
</dbReference>
<comment type="subcellular location">
    <subcellularLocation>
        <location evidence="1">Nucleus</location>
    </subcellularLocation>
</comment>
<dbReference type="SUPFAM" id="SSF47113">
    <property type="entry name" value="Histone-fold"/>
    <property type="match status" value="1"/>
</dbReference>
<dbReference type="GO" id="GO:0046982">
    <property type="term" value="F:protein heterodimerization activity"/>
    <property type="evidence" value="ECO:0007669"/>
    <property type="project" value="InterPro"/>
</dbReference>
<feature type="region of interest" description="Disordered" evidence="3">
    <location>
        <begin position="1"/>
        <end position="43"/>
    </location>
</feature>
<dbReference type="GO" id="GO:0006261">
    <property type="term" value="P:DNA-templated DNA replication"/>
    <property type="evidence" value="ECO:0007669"/>
    <property type="project" value="TreeGrafter"/>
</dbReference>
<dbReference type="EMBL" id="KN831776">
    <property type="protein sequence ID" value="KIM43301.1"/>
    <property type="molecule type" value="Genomic_DNA"/>
</dbReference>
<dbReference type="HOGENOM" id="CLU_045277_12_0_1"/>
<dbReference type="Proteomes" id="UP000053424">
    <property type="component" value="Unassembled WGS sequence"/>
</dbReference>
<proteinExistence type="predicted"/>
<dbReference type="PANTHER" id="PTHR10252:SF54">
    <property type="entry name" value="CHROMATIN ACCESSIBILITY COMPLEX PROTEIN 1"/>
    <property type="match status" value="1"/>
</dbReference>
<reference evidence="6" key="2">
    <citation type="submission" date="2015-01" db="EMBL/GenBank/DDBJ databases">
        <title>Evolutionary Origins and Diversification of the Mycorrhizal Mutualists.</title>
        <authorList>
            <consortium name="DOE Joint Genome Institute"/>
            <consortium name="Mycorrhizal Genomics Consortium"/>
            <person name="Kohler A."/>
            <person name="Kuo A."/>
            <person name="Nagy L.G."/>
            <person name="Floudas D."/>
            <person name="Copeland A."/>
            <person name="Barry K.W."/>
            <person name="Cichocki N."/>
            <person name="Veneault-Fourrey C."/>
            <person name="LaButti K."/>
            <person name="Lindquist E.A."/>
            <person name="Lipzen A."/>
            <person name="Lundell T."/>
            <person name="Morin E."/>
            <person name="Murat C."/>
            <person name="Riley R."/>
            <person name="Ohm R."/>
            <person name="Sun H."/>
            <person name="Tunlid A."/>
            <person name="Henrissat B."/>
            <person name="Grigoriev I.V."/>
            <person name="Hibbett D.S."/>
            <person name="Martin F."/>
        </authorList>
    </citation>
    <scope>NUCLEOTIDE SEQUENCE [LARGE SCALE GENOMIC DNA]</scope>
    <source>
        <strain evidence="6">h7</strain>
    </source>
</reference>
<evidence type="ECO:0000259" key="4">
    <source>
        <dbReference type="Pfam" id="PF00808"/>
    </source>
</evidence>
<dbReference type="STRING" id="686832.A0A0C3CI66"/>
<dbReference type="InterPro" id="IPR050568">
    <property type="entry name" value="Transcr_DNA_Rep_Reg"/>
</dbReference>
<accession>A0A0C3CI66</accession>
<dbReference type="CDD" id="cd23645">
    <property type="entry name" value="HFD_Dpb3-like"/>
    <property type="match status" value="1"/>
</dbReference>
<gene>
    <name evidence="5" type="ORF">M413DRAFT_444120</name>
</gene>
<evidence type="ECO:0000256" key="2">
    <source>
        <dbReference type="ARBA" id="ARBA00023242"/>
    </source>
</evidence>
<sequence>MSVQGSEDETQLESQDVDHQTVETQPVGEDEEMGEVESDSEPLAAGLVGKTVAKLPKNKQKKEPVEFMREPGKSLFPIARVQKIIKADKEIPIVAKEATFLISLATEEFIRRLCEAGQQVAHREKRSTVQHRDIAAVVRKADEFMFLEEIMPWSIPAEAPAIKRSKPKGTASKASGLTMLDSFVGNKIGADNESDGGDIVMNEDGTMYAAGDGDL</sequence>
<keyword evidence="2" id="KW-0539">Nucleus</keyword>
<dbReference type="PANTHER" id="PTHR10252">
    <property type="entry name" value="HISTONE-LIKE TRANSCRIPTION FACTOR CCAAT-RELATED"/>
    <property type="match status" value="1"/>
</dbReference>
<dbReference type="Pfam" id="PF00808">
    <property type="entry name" value="CBFD_NFYB_HMF"/>
    <property type="match status" value="1"/>
</dbReference>
<evidence type="ECO:0000256" key="3">
    <source>
        <dbReference type="SAM" id="MobiDB-lite"/>
    </source>
</evidence>
<dbReference type="Gene3D" id="1.10.20.10">
    <property type="entry name" value="Histone, subunit A"/>
    <property type="match status" value="1"/>
</dbReference>
<reference evidence="5 6" key="1">
    <citation type="submission" date="2014-04" db="EMBL/GenBank/DDBJ databases">
        <authorList>
            <consortium name="DOE Joint Genome Institute"/>
            <person name="Kuo A."/>
            <person name="Gay G."/>
            <person name="Dore J."/>
            <person name="Kohler A."/>
            <person name="Nagy L.G."/>
            <person name="Floudas D."/>
            <person name="Copeland A."/>
            <person name="Barry K.W."/>
            <person name="Cichocki N."/>
            <person name="Veneault-Fourrey C."/>
            <person name="LaButti K."/>
            <person name="Lindquist E.A."/>
            <person name="Lipzen A."/>
            <person name="Lundell T."/>
            <person name="Morin E."/>
            <person name="Murat C."/>
            <person name="Sun H."/>
            <person name="Tunlid A."/>
            <person name="Henrissat B."/>
            <person name="Grigoriev I.V."/>
            <person name="Hibbett D.S."/>
            <person name="Martin F."/>
            <person name="Nordberg H.P."/>
            <person name="Cantor M.N."/>
            <person name="Hua S.X."/>
        </authorList>
    </citation>
    <scope>NUCLEOTIDE SEQUENCE [LARGE SCALE GENOMIC DNA]</scope>
    <source>
        <strain evidence="6">h7</strain>
    </source>
</reference>
<evidence type="ECO:0000256" key="1">
    <source>
        <dbReference type="ARBA" id="ARBA00004123"/>
    </source>
</evidence>
<dbReference type="InterPro" id="IPR003958">
    <property type="entry name" value="CBFA_NFYB_domain"/>
</dbReference>
<keyword evidence="6" id="KW-1185">Reference proteome</keyword>
<organism evidence="5 6">
    <name type="scientific">Hebeloma cylindrosporum</name>
    <dbReference type="NCBI Taxonomy" id="76867"/>
    <lineage>
        <taxon>Eukaryota</taxon>
        <taxon>Fungi</taxon>
        <taxon>Dikarya</taxon>
        <taxon>Basidiomycota</taxon>
        <taxon>Agaricomycotina</taxon>
        <taxon>Agaricomycetes</taxon>
        <taxon>Agaricomycetidae</taxon>
        <taxon>Agaricales</taxon>
        <taxon>Agaricineae</taxon>
        <taxon>Hymenogastraceae</taxon>
        <taxon>Hebeloma</taxon>
    </lineage>
</organism>
<feature type="domain" description="Transcription factor CBF/NF-Y/archaeal histone" evidence="4">
    <location>
        <begin position="76"/>
        <end position="138"/>
    </location>
</feature>
<dbReference type="GO" id="GO:0008623">
    <property type="term" value="C:CHRAC"/>
    <property type="evidence" value="ECO:0007669"/>
    <property type="project" value="TreeGrafter"/>
</dbReference>